<keyword evidence="5" id="KW-1133">Transmembrane helix</keyword>
<evidence type="ECO:0000256" key="3">
    <source>
        <dbReference type="ARBA" id="ARBA00023134"/>
    </source>
</evidence>
<feature type="region of interest" description="Disordered" evidence="4">
    <location>
        <begin position="189"/>
        <end position="234"/>
    </location>
</feature>
<dbReference type="InParanoid" id="A0A2R5GVS4"/>
<dbReference type="PROSITE" id="PS51424">
    <property type="entry name" value="ROC"/>
    <property type="match status" value="1"/>
</dbReference>
<keyword evidence="2" id="KW-0547">Nucleotide-binding</keyword>
<keyword evidence="7" id="KW-0808">Transferase</keyword>
<proteinExistence type="predicted"/>
<name>A0A2R5GVS4_9STRA</name>
<gene>
    <name evidence="7" type="ORF">FCC1311_087362</name>
</gene>
<dbReference type="InterPro" id="IPR027417">
    <property type="entry name" value="P-loop_NTPase"/>
</dbReference>
<evidence type="ECO:0000256" key="5">
    <source>
        <dbReference type="SAM" id="Phobius"/>
    </source>
</evidence>
<evidence type="ECO:0000256" key="2">
    <source>
        <dbReference type="ARBA" id="ARBA00022741"/>
    </source>
</evidence>
<evidence type="ECO:0000313" key="7">
    <source>
        <dbReference type="EMBL" id="GBG32511.1"/>
    </source>
</evidence>
<evidence type="ECO:0000256" key="1">
    <source>
        <dbReference type="ARBA" id="ARBA00022737"/>
    </source>
</evidence>
<dbReference type="InterPro" id="IPR050227">
    <property type="entry name" value="Rab"/>
</dbReference>
<dbReference type="GO" id="GO:0016301">
    <property type="term" value="F:kinase activity"/>
    <property type="evidence" value="ECO:0007669"/>
    <property type="project" value="UniProtKB-KW"/>
</dbReference>
<keyword evidence="3" id="KW-0342">GTP-binding</keyword>
<sequence length="547" mass="61950">MALQNAQFSVILPSWFFTNDCSLSENQIGPHGAEVLADALVKNSALEELKANVSPYRTFRLKDIDDSHGLKMNSLDQVSPRIYARIGSRLKLVKDELNELSEAAAEALRTDQKVRWGRAKLMVVGKAAAGKTSTIRTLLDQPFVPDHVSTIGIDLMLMHTRDWKERKNIGDADLGEQFAKHKYRNIAKHDDLDLSEAPSSNDAARRVPTAPRAAPPAISASSASAVRQAPPQSPSVRFDEEVIVKAVNTPLRIRVKEQADKEEEEISFTIWDYGGQEVFYALHHLFLTQYGVYVVVFDMREVLGKERFKEKLDEEELAKLASQDDAIQTLRFWLDSIRLHAPGVEVALVGTFLDQVPELEQHDNIQEILEKKIFRELDGDPTVQRNSWKEEFLQFFPINNQDREDVDGHVARLKDQLTRSVADKAFVKEKVPLRWSYCLDRLLQQSDPYMQFGDVEAFAVTKCFRFVLGKRACHGLSTPIANARMRKSQLNVLQFFRSLKFGMPLGSKLCALFSMLCMLFSMLCMLFSMLCVPFKIVLSAKPLVSNV</sequence>
<keyword evidence="8" id="KW-1185">Reference proteome</keyword>
<dbReference type="Gene3D" id="3.40.50.300">
    <property type="entry name" value="P-loop containing nucleotide triphosphate hydrolases"/>
    <property type="match status" value="2"/>
</dbReference>
<keyword evidence="5" id="KW-0472">Membrane</keyword>
<dbReference type="AlphaFoldDB" id="A0A2R5GVS4"/>
<evidence type="ECO:0000313" key="8">
    <source>
        <dbReference type="Proteomes" id="UP000241890"/>
    </source>
</evidence>
<dbReference type="PANTHER" id="PTHR47977">
    <property type="entry name" value="RAS-RELATED PROTEIN RAB"/>
    <property type="match status" value="1"/>
</dbReference>
<keyword evidence="5" id="KW-0812">Transmembrane</keyword>
<protein>
    <submittedName>
        <fullName evidence="7">Leucine-rich repeat serine/threonine-protein kinase 1</fullName>
    </submittedName>
</protein>
<reference evidence="7 8" key="1">
    <citation type="submission" date="2017-12" db="EMBL/GenBank/DDBJ databases">
        <title>Sequencing, de novo assembly and annotation of complete genome of a new Thraustochytrid species, strain FCC1311.</title>
        <authorList>
            <person name="Sedici K."/>
            <person name="Godart F."/>
            <person name="Aiese Cigliano R."/>
            <person name="Sanseverino W."/>
            <person name="Barakat M."/>
            <person name="Ortet P."/>
            <person name="Marechal E."/>
            <person name="Cagnac O."/>
            <person name="Amato A."/>
        </authorList>
    </citation>
    <scope>NUCLEOTIDE SEQUENCE [LARGE SCALE GENOMIC DNA]</scope>
</reference>
<feature type="compositionally biased region" description="Low complexity" evidence="4">
    <location>
        <begin position="206"/>
        <end position="230"/>
    </location>
</feature>
<feature type="domain" description="Roc" evidence="6">
    <location>
        <begin position="112"/>
        <end position="420"/>
    </location>
</feature>
<dbReference type="Pfam" id="PF08477">
    <property type="entry name" value="Roc"/>
    <property type="match status" value="1"/>
</dbReference>
<dbReference type="Gene3D" id="3.30.70.1390">
    <property type="entry name" value="ROC domain from the Parkinson's disease-associated leucine-rich repeat kinase 2"/>
    <property type="match status" value="1"/>
</dbReference>
<keyword evidence="1" id="KW-0677">Repeat</keyword>
<dbReference type="EMBL" id="BEYU01000123">
    <property type="protein sequence ID" value="GBG32511.1"/>
    <property type="molecule type" value="Genomic_DNA"/>
</dbReference>
<dbReference type="OrthoDB" id="5986751at2759"/>
<accession>A0A2R5GVS4</accession>
<dbReference type="Proteomes" id="UP000241890">
    <property type="component" value="Unassembled WGS sequence"/>
</dbReference>
<organism evidence="7 8">
    <name type="scientific">Hondaea fermentalgiana</name>
    <dbReference type="NCBI Taxonomy" id="2315210"/>
    <lineage>
        <taxon>Eukaryota</taxon>
        <taxon>Sar</taxon>
        <taxon>Stramenopiles</taxon>
        <taxon>Bigyra</taxon>
        <taxon>Labyrinthulomycetes</taxon>
        <taxon>Thraustochytrida</taxon>
        <taxon>Thraustochytriidae</taxon>
        <taxon>Hondaea</taxon>
    </lineage>
</organism>
<evidence type="ECO:0000256" key="4">
    <source>
        <dbReference type="SAM" id="MobiDB-lite"/>
    </source>
</evidence>
<dbReference type="InterPro" id="IPR020859">
    <property type="entry name" value="ROC"/>
</dbReference>
<evidence type="ECO:0000259" key="6">
    <source>
        <dbReference type="PROSITE" id="PS51424"/>
    </source>
</evidence>
<keyword evidence="7" id="KW-0418">Kinase</keyword>
<dbReference type="SUPFAM" id="SSF52540">
    <property type="entry name" value="P-loop containing nucleoside triphosphate hydrolases"/>
    <property type="match status" value="1"/>
</dbReference>
<comment type="caution">
    <text evidence="7">The sequence shown here is derived from an EMBL/GenBank/DDBJ whole genome shotgun (WGS) entry which is preliminary data.</text>
</comment>
<dbReference type="GO" id="GO:0005525">
    <property type="term" value="F:GTP binding"/>
    <property type="evidence" value="ECO:0007669"/>
    <property type="project" value="UniProtKB-KW"/>
</dbReference>
<feature type="transmembrane region" description="Helical" evidence="5">
    <location>
        <begin position="511"/>
        <end position="532"/>
    </location>
</feature>